<evidence type="ECO:0000259" key="11">
    <source>
        <dbReference type="SMART" id="SM00474"/>
    </source>
</evidence>
<keyword evidence="13" id="KW-1185">Reference proteome</keyword>
<feature type="region of interest" description="Disordered" evidence="10">
    <location>
        <begin position="1"/>
        <end position="40"/>
    </location>
</feature>
<dbReference type="InterPro" id="IPR046616">
    <property type="entry name" value="DUF6729"/>
</dbReference>
<name>A0A8H7S818_9FUNG</name>
<dbReference type="GO" id="GO:0005634">
    <property type="term" value="C:nucleus"/>
    <property type="evidence" value="ECO:0007669"/>
    <property type="project" value="UniProtKB-SubCell"/>
</dbReference>
<dbReference type="OrthoDB" id="1920326at2759"/>
<evidence type="ECO:0000256" key="4">
    <source>
        <dbReference type="ARBA" id="ARBA00022801"/>
    </source>
</evidence>
<comment type="subcellular location">
    <subcellularLocation>
        <location evidence="1">Nucleus</location>
    </subcellularLocation>
</comment>
<evidence type="ECO:0000256" key="9">
    <source>
        <dbReference type="ARBA" id="ARBA00042761"/>
    </source>
</evidence>
<evidence type="ECO:0000256" key="10">
    <source>
        <dbReference type="SAM" id="MobiDB-lite"/>
    </source>
</evidence>
<evidence type="ECO:0000313" key="13">
    <source>
        <dbReference type="Proteomes" id="UP000646827"/>
    </source>
</evidence>
<dbReference type="InterPro" id="IPR051132">
    <property type="entry name" value="3-5_Exonuclease_domain"/>
</dbReference>
<keyword evidence="7" id="KW-0539">Nucleus</keyword>
<evidence type="ECO:0000256" key="3">
    <source>
        <dbReference type="ARBA" id="ARBA00022723"/>
    </source>
</evidence>
<evidence type="ECO:0000256" key="6">
    <source>
        <dbReference type="ARBA" id="ARBA00022842"/>
    </source>
</evidence>
<keyword evidence="4" id="KW-0378">Hydrolase</keyword>
<dbReference type="GO" id="GO:0006139">
    <property type="term" value="P:nucleobase-containing compound metabolic process"/>
    <property type="evidence" value="ECO:0007669"/>
    <property type="project" value="InterPro"/>
</dbReference>
<dbReference type="GO" id="GO:0003676">
    <property type="term" value="F:nucleic acid binding"/>
    <property type="evidence" value="ECO:0007669"/>
    <property type="project" value="InterPro"/>
</dbReference>
<dbReference type="PANTHER" id="PTHR13620">
    <property type="entry name" value="3-5 EXONUCLEASE"/>
    <property type="match status" value="1"/>
</dbReference>
<evidence type="ECO:0000256" key="2">
    <source>
        <dbReference type="ARBA" id="ARBA00022722"/>
    </source>
</evidence>
<dbReference type="Pfam" id="PF20499">
    <property type="entry name" value="DUF6729"/>
    <property type="match status" value="1"/>
</dbReference>
<accession>A0A8H7S818</accession>
<gene>
    <name evidence="12" type="ORF">INT45_010558</name>
</gene>
<evidence type="ECO:0000256" key="5">
    <source>
        <dbReference type="ARBA" id="ARBA00022839"/>
    </source>
</evidence>
<dbReference type="AlphaFoldDB" id="A0A8H7S818"/>
<evidence type="ECO:0000256" key="7">
    <source>
        <dbReference type="ARBA" id="ARBA00023242"/>
    </source>
</evidence>
<evidence type="ECO:0000256" key="8">
    <source>
        <dbReference type="ARBA" id="ARBA00040531"/>
    </source>
</evidence>
<dbReference type="SMART" id="SM00474">
    <property type="entry name" value="35EXOc"/>
    <property type="match status" value="1"/>
</dbReference>
<dbReference type="GO" id="GO:0008408">
    <property type="term" value="F:3'-5' exonuclease activity"/>
    <property type="evidence" value="ECO:0007669"/>
    <property type="project" value="InterPro"/>
</dbReference>
<evidence type="ECO:0000256" key="1">
    <source>
        <dbReference type="ARBA" id="ARBA00004123"/>
    </source>
</evidence>
<comment type="caution">
    <text evidence="12">The sequence shown here is derived from an EMBL/GenBank/DDBJ whole genome shotgun (WGS) entry which is preliminary data.</text>
</comment>
<dbReference type="CDD" id="cd06141">
    <property type="entry name" value="WRN_exo"/>
    <property type="match status" value="1"/>
</dbReference>
<sequence>MLSSMTDVEDHNGVSNENIYDDIDDIDNIEEDTEGDGTEDFELEFTGTGTRNGNETNSNDSTQTELGAIQKYLKEVQKRVAAQRYPDEYKQGTFWIYPKDPYFALHENLDPSVSYIPRIFLWNPKILIKDYNKKLNCPTCKKYPMKSKGYGNRCRRVVDITDSFYILSARYECEGEQCGASFMANDEKIIRQLPKFLQCQYPAYLTQRGGLSKVVGDMLRPLIQNSVGPKRFHKLLVELHTLKHSRSEFQYLNSAAFLKENPTIKMMLKPNKNILPFSSFNDAKGYAGYVPSAQYLRSFYTTYTEEIRHLLNKQMMVLDASYLKGDHSFKIIKLMGKVDGTPTFTALYTVLNEYEEVRVQFLVPTKSISHLKYAFDALRRSLDLYGHSQPQIFFTDNVRGDKNLLESVFPSLKSDVKPVDKPEPGTVIDNSKYPKLMIPGDQVQIRCFQEPDDMESAAKDLLDQVEVEGTNKKKELVVGFDCEWPVIEGYGPGRIGTIQIATSRNVDIYCVGQIHKLPPSLSEVLSSSKIIKVGRKVQEDLKKIERDFSVSCRGAYDVAALCKERGLISTQRISLSDICSRVLERFLPKDDNVRCSDWSNIFGLSTAQKEYAALDAWAGLEIYNNVKQKQVVGKKIKKPVNE</sequence>
<keyword evidence="5" id="KW-0269">Exonuclease</keyword>
<dbReference type="EMBL" id="JAEPRB010000042">
    <property type="protein sequence ID" value="KAG2224492.1"/>
    <property type="molecule type" value="Genomic_DNA"/>
</dbReference>
<proteinExistence type="predicted"/>
<dbReference type="Proteomes" id="UP000646827">
    <property type="component" value="Unassembled WGS sequence"/>
</dbReference>
<dbReference type="GO" id="GO:0046872">
    <property type="term" value="F:metal ion binding"/>
    <property type="evidence" value="ECO:0007669"/>
    <property type="project" value="UniProtKB-KW"/>
</dbReference>
<dbReference type="InterPro" id="IPR002562">
    <property type="entry name" value="3'-5'_exonuclease_dom"/>
</dbReference>
<dbReference type="InterPro" id="IPR012337">
    <property type="entry name" value="RNaseH-like_sf"/>
</dbReference>
<dbReference type="PANTHER" id="PTHR13620:SF109">
    <property type="entry name" value="3'-5' EXONUCLEASE"/>
    <property type="match status" value="1"/>
</dbReference>
<organism evidence="12 13">
    <name type="scientific">Circinella minor</name>
    <dbReference type="NCBI Taxonomy" id="1195481"/>
    <lineage>
        <taxon>Eukaryota</taxon>
        <taxon>Fungi</taxon>
        <taxon>Fungi incertae sedis</taxon>
        <taxon>Mucoromycota</taxon>
        <taxon>Mucoromycotina</taxon>
        <taxon>Mucoromycetes</taxon>
        <taxon>Mucorales</taxon>
        <taxon>Lichtheimiaceae</taxon>
        <taxon>Circinella</taxon>
    </lineage>
</organism>
<keyword evidence="6" id="KW-0460">Magnesium</keyword>
<feature type="domain" description="3'-5' exonuclease" evidence="11">
    <location>
        <begin position="458"/>
        <end position="631"/>
    </location>
</feature>
<dbReference type="SUPFAM" id="SSF53098">
    <property type="entry name" value="Ribonuclease H-like"/>
    <property type="match status" value="1"/>
</dbReference>
<evidence type="ECO:0000313" key="12">
    <source>
        <dbReference type="EMBL" id="KAG2224492.1"/>
    </source>
</evidence>
<keyword evidence="2" id="KW-0540">Nuclease</keyword>
<protein>
    <recommendedName>
        <fullName evidence="8">3'-5' exonuclease</fullName>
    </recommendedName>
    <alternativeName>
        <fullName evidence="9">Werner Syndrome-like exonuclease</fullName>
    </alternativeName>
</protein>
<keyword evidence="3" id="KW-0479">Metal-binding</keyword>
<dbReference type="InterPro" id="IPR036397">
    <property type="entry name" value="RNaseH_sf"/>
</dbReference>
<feature type="compositionally biased region" description="Acidic residues" evidence="10">
    <location>
        <begin position="19"/>
        <end position="40"/>
    </location>
</feature>
<feature type="non-terminal residue" evidence="12">
    <location>
        <position position="1"/>
    </location>
</feature>
<dbReference type="Pfam" id="PF01612">
    <property type="entry name" value="DNA_pol_A_exo1"/>
    <property type="match status" value="1"/>
</dbReference>
<reference evidence="12 13" key="1">
    <citation type="submission" date="2020-12" db="EMBL/GenBank/DDBJ databases">
        <title>Metabolic potential, ecology and presence of endohyphal bacteria is reflected in genomic diversity of Mucoromycotina.</title>
        <authorList>
            <person name="Muszewska A."/>
            <person name="Okrasinska A."/>
            <person name="Steczkiewicz K."/>
            <person name="Drgas O."/>
            <person name="Orlowska M."/>
            <person name="Perlinska-Lenart U."/>
            <person name="Aleksandrzak-Piekarczyk T."/>
            <person name="Szatraj K."/>
            <person name="Zielenkiewicz U."/>
            <person name="Pilsyk S."/>
            <person name="Malc E."/>
            <person name="Mieczkowski P."/>
            <person name="Kruszewska J.S."/>
            <person name="Biernat P."/>
            <person name="Pawlowska J."/>
        </authorList>
    </citation>
    <scope>NUCLEOTIDE SEQUENCE [LARGE SCALE GENOMIC DNA]</scope>
    <source>
        <strain evidence="12 13">CBS 142.35</strain>
    </source>
</reference>
<dbReference type="Gene3D" id="3.30.420.10">
    <property type="entry name" value="Ribonuclease H-like superfamily/Ribonuclease H"/>
    <property type="match status" value="1"/>
</dbReference>